<dbReference type="AlphaFoldDB" id="A6HWH9"/>
<dbReference type="Proteomes" id="UP000234681">
    <property type="component" value="Chromosome 2"/>
</dbReference>
<name>A6HWH9_RAT</name>
<evidence type="ECO:0000313" key="1">
    <source>
        <dbReference type="EMBL" id="EDL82465.1"/>
    </source>
</evidence>
<accession>A6HWH9</accession>
<gene>
    <name evidence="1" type="ORF">rCG_28910</name>
</gene>
<evidence type="ECO:0000313" key="2">
    <source>
        <dbReference type="Proteomes" id="UP000234681"/>
    </source>
</evidence>
<proteinExistence type="predicted"/>
<sequence>MCLPWIWSGGNNPCKSETVVVSVWFPERTQPEEVTGSQPLLPFHLSPHCRTAACVQWQKGLN</sequence>
<organism evidence="1 2">
    <name type="scientific">Rattus norvegicus</name>
    <name type="common">Rat</name>
    <dbReference type="NCBI Taxonomy" id="10116"/>
    <lineage>
        <taxon>Eukaryota</taxon>
        <taxon>Metazoa</taxon>
        <taxon>Chordata</taxon>
        <taxon>Craniata</taxon>
        <taxon>Vertebrata</taxon>
        <taxon>Euteleostomi</taxon>
        <taxon>Mammalia</taxon>
        <taxon>Eutheria</taxon>
        <taxon>Euarchontoglires</taxon>
        <taxon>Glires</taxon>
        <taxon>Rodentia</taxon>
        <taxon>Myomorpha</taxon>
        <taxon>Muroidea</taxon>
        <taxon>Muridae</taxon>
        <taxon>Murinae</taxon>
        <taxon>Rattus</taxon>
    </lineage>
</organism>
<dbReference type="EMBL" id="CH473952">
    <property type="protein sequence ID" value="EDL82465.1"/>
    <property type="molecule type" value="Genomic_DNA"/>
</dbReference>
<protein>
    <submittedName>
        <fullName evidence="1">RCG28910</fullName>
    </submittedName>
</protein>
<reference evidence="2" key="1">
    <citation type="submission" date="2005-09" db="EMBL/GenBank/DDBJ databases">
        <authorList>
            <person name="Mural R.J."/>
            <person name="Li P.W."/>
            <person name="Adams M.D."/>
            <person name="Amanatides P.G."/>
            <person name="Baden-Tillson H."/>
            <person name="Barnstead M."/>
            <person name="Chin S.H."/>
            <person name="Dew I."/>
            <person name="Evans C.A."/>
            <person name="Ferriera S."/>
            <person name="Flanigan M."/>
            <person name="Fosler C."/>
            <person name="Glodek A."/>
            <person name="Gu Z."/>
            <person name="Holt R.A."/>
            <person name="Jennings D."/>
            <person name="Kraft C.L."/>
            <person name="Lu F."/>
            <person name="Nguyen T."/>
            <person name="Nusskern D.R."/>
            <person name="Pfannkoch C.M."/>
            <person name="Sitter C."/>
            <person name="Sutton G.G."/>
            <person name="Venter J.C."/>
            <person name="Wang Z."/>
            <person name="Woodage T."/>
            <person name="Zheng X.H."/>
            <person name="Zhong F."/>
        </authorList>
    </citation>
    <scope>NUCLEOTIDE SEQUENCE [LARGE SCALE GENOMIC DNA]</scope>
    <source>
        <strain>BN</strain>
        <strain evidence="2">Sprague-Dawley</strain>
    </source>
</reference>